<protein>
    <submittedName>
        <fullName evidence="7">ABC transporter permease</fullName>
    </submittedName>
</protein>
<accession>A0A0P6XIA2</accession>
<evidence type="ECO:0000256" key="3">
    <source>
        <dbReference type="ARBA" id="ARBA00022692"/>
    </source>
</evidence>
<evidence type="ECO:0000313" key="8">
    <source>
        <dbReference type="Proteomes" id="UP000050544"/>
    </source>
</evidence>
<dbReference type="EMBL" id="LGKO01000005">
    <property type="protein sequence ID" value="KPL82949.1"/>
    <property type="molecule type" value="Genomic_DNA"/>
</dbReference>
<evidence type="ECO:0000256" key="5">
    <source>
        <dbReference type="ARBA" id="ARBA00023136"/>
    </source>
</evidence>
<dbReference type="GO" id="GO:0005886">
    <property type="term" value="C:plasma membrane"/>
    <property type="evidence" value="ECO:0007669"/>
    <property type="project" value="UniProtKB-SubCell"/>
</dbReference>
<feature type="transmembrane region" description="Helical" evidence="6">
    <location>
        <begin position="106"/>
        <end position="125"/>
    </location>
</feature>
<proteinExistence type="predicted"/>
<feature type="transmembrane region" description="Helical" evidence="6">
    <location>
        <begin position="58"/>
        <end position="76"/>
    </location>
</feature>
<dbReference type="STRING" id="869279.SE15_11625"/>
<dbReference type="PANTHER" id="PTHR47089:SF1">
    <property type="entry name" value="GUANOSINE ABC TRANSPORTER PERMEASE PROTEIN NUPP"/>
    <property type="match status" value="1"/>
</dbReference>
<evidence type="ECO:0000256" key="2">
    <source>
        <dbReference type="ARBA" id="ARBA00022475"/>
    </source>
</evidence>
<feature type="transmembrane region" description="Helical" evidence="6">
    <location>
        <begin position="6"/>
        <end position="28"/>
    </location>
</feature>
<evidence type="ECO:0000313" key="7">
    <source>
        <dbReference type="EMBL" id="KPL82949.1"/>
    </source>
</evidence>
<gene>
    <name evidence="7" type="ORF">SE15_11625</name>
</gene>
<feature type="transmembrane region" description="Helical" evidence="6">
    <location>
        <begin position="319"/>
        <end position="339"/>
    </location>
</feature>
<dbReference type="GO" id="GO:0022857">
    <property type="term" value="F:transmembrane transporter activity"/>
    <property type="evidence" value="ECO:0007669"/>
    <property type="project" value="InterPro"/>
</dbReference>
<keyword evidence="8" id="KW-1185">Reference proteome</keyword>
<organism evidence="7 8">
    <name type="scientific">Thermanaerothrix daxensis</name>
    <dbReference type="NCBI Taxonomy" id="869279"/>
    <lineage>
        <taxon>Bacteria</taxon>
        <taxon>Bacillati</taxon>
        <taxon>Chloroflexota</taxon>
        <taxon>Anaerolineae</taxon>
        <taxon>Anaerolineales</taxon>
        <taxon>Anaerolineaceae</taxon>
        <taxon>Thermanaerothrix</taxon>
    </lineage>
</organism>
<dbReference type="OrthoDB" id="45037at2"/>
<keyword evidence="5 6" id="KW-0472">Membrane</keyword>
<keyword evidence="4 6" id="KW-1133">Transmembrane helix</keyword>
<feature type="transmembrane region" description="Helical" evidence="6">
    <location>
        <begin position="192"/>
        <end position="211"/>
    </location>
</feature>
<keyword evidence="3 6" id="KW-0812">Transmembrane</keyword>
<dbReference type="CDD" id="cd06580">
    <property type="entry name" value="TM_PBP1_transp_TpRbsC_like"/>
    <property type="match status" value="1"/>
</dbReference>
<comment type="subcellular location">
    <subcellularLocation>
        <location evidence="1">Cell membrane</location>
        <topology evidence="1">Multi-pass membrane protein</topology>
    </subcellularLocation>
</comment>
<dbReference type="InterPro" id="IPR001851">
    <property type="entry name" value="ABC_transp_permease"/>
</dbReference>
<evidence type="ECO:0000256" key="1">
    <source>
        <dbReference type="ARBA" id="ARBA00004651"/>
    </source>
</evidence>
<dbReference type="AlphaFoldDB" id="A0A0P6XIA2"/>
<sequence length="350" mass="36612">MLNQVFEAILPILAVPVALIIGALILLLLRANPGVAFTALVQGAVGSTFSVTQTLVKATPLLLVGLGITIAFRGGVINIGGEGQIIVGALSATALALSFSQWPGAILLPLCLLVGTLSGALWGAVPGVLKARLGVNEILSTIMMNAIALQLSNYLLRGPMIDPAEIEAGTRIAQSALLPRQAWLPRLVPQTLLHAGSILALVMAVLVYIFLWRTTIGYRIRAVGLNAQAARYAGIPVPVYQALAITLGGAFAGLAGAVEVMGVQRRMLEGLSGGYGFSGIVAALFGNLHPLGTIPASVLFGGLLVGADKMQRAVQVPSAFVDTLMGLIVLFVVSSRIWAVRRARRRETYE</sequence>
<dbReference type="Proteomes" id="UP000050544">
    <property type="component" value="Unassembled WGS sequence"/>
</dbReference>
<evidence type="ECO:0000256" key="4">
    <source>
        <dbReference type="ARBA" id="ARBA00022989"/>
    </source>
</evidence>
<dbReference type="Pfam" id="PF02653">
    <property type="entry name" value="BPD_transp_2"/>
    <property type="match status" value="1"/>
</dbReference>
<evidence type="ECO:0000256" key="6">
    <source>
        <dbReference type="SAM" id="Phobius"/>
    </source>
</evidence>
<name>A0A0P6XIA2_9CHLR</name>
<keyword evidence="2" id="KW-1003">Cell membrane</keyword>
<reference evidence="7 8" key="1">
    <citation type="submission" date="2015-07" db="EMBL/GenBank/DDBJ databases">
        <title>Whole genome sequence of Thermanaerothrix daxensis DSM 23592.</title>
        <authorList>
            <person name="Hemp J."/>
            <person name="Ward L.M."/>
            <person name="Pace L.A."/>
            <person name="Fischer W.W."/>
        </authorList>
    </citation>
    <scope>NUCLEOTIDE SEQUENCE [LARGE SCALE GENOMIC DNA]</scope>
    <source>
        <strain evidence="7 8">GNS-1</strain>
    </source>
</reference>
<feature type="transmembrane region" description="Helical" evidence="6">
    <location>
        <begin position="137"/>
        <end position="156"/>
    </location>
</feature>
<dbReference type="PATRIC" id="fig|869279.4.peg.1946"/>
<dbReference type="PANTHER" id="PTHR47089">
    <property type="entry name" value="ABC TRANSPORTER, PERMEASE PROTEIN"/>
    <property type="match status" value="1"/>
</dbReference>
<feature type="transmembrane region" description="Helical" evidence="6">
    <location>
        <begin position="274"/>
        <end position="307"/>
    </location>
</feature>
<feature type="transmembrane region" description="Helical" evidence="6">
    <location>
        <begin position="83"/>
        <end position="100"/>
    </location>
</feature>
<comment type="caution">
    <text evidence="7">The sequence shown here is derived from an EMBL/GenBank/DDBJ whole genome shotgun (WGS) entry which is preliminary data.</text>
</comment>